<proteinExistence type="predicted"/>
<reference evidence="1 2" key="1">
    <citation type="submission" date="2016-03" db="EMBL/GenBank/DDBJ databases">
        <title>EvidentialGene: Evidence-directed Construction of Genes on Genomes.</title>
        <authorList>
            <person name="Gilbert D.G."/>
            <person name="Choi J.-H."/>
            <person name="Mockaitis K."/>
            <person name="Colbourne J."/>
            <person name="Pfrender M."/>
        </authorList>
    </citation>
    <scope>NUCLEOTIDE SEQUENCE [LARGE SCALE GENOMIC DNA]</scope>
    <source>
        <strain evidence="1 2">Xinb3</strain>
        <tissue evidence="1">Complete organism</tissue>
    </source>
</reference>
<protein>
    <submittedName>
        <fullName evidence="1">Uncharacterized protein</fullName>
    </submittedName>
</protein>
<dbReference type="AlphaFoldDB" id="A0A164W2A8"/>
<comment type="caution">
    <text evidence="1">The sequence shown here is derived from an EMBL/GenBank/DDBJ whole genome shotgun (WGS) entry which is preliminary data.</text>
</comment>
<evidence type="ECO:0000313" key="1">
    <source>
        <dbReference type="EMBL" id="KZS12885.1"/>
    </source>
</evidence>
<dbReference type="Proteomes" id="UP000076858">
    <property type="component" value="Unassembled WGS sequence"/>
</dbReference>
<gene>
    <name evidence="1" type="ORF">APZ42_022124</name>
</gene>
<keyword evidence="2" id="KW-1185">Reference proteome</keyword>
<name>A0A164W2A8_9CRUS</name>
<organism evidence="1 2">
    <name type="scientific">Daphnia magna</name>
    <dbReference type="NCBI Taxonomy" id="35525"/>
    <lineage>
        <taxon>Eukaryota</taxon>
        <taxon>Metazoa</taxon>
        <taxon>Ecdysozoa</taxon>
        <taxon>Arthropoda</taxon>
        <taxon>Crustacea</taxon>
        <taxon>Branchiopoda</taxon>
        <taxon>Diplostraca</taxon>
        <taxon>Cladocera</taxon>
        <taxon>Anomopoda</taxon>
        <taxon>Daphniidae</taxon>
        <taxon>Daphnia</taxon>
    </lineage>
</organism>
<evidence type="ECO:0000313" key="2">
    <source>
        <dbReference type="Proteomes" id="UP000076858"/>
    </source>
</evidence>
<sequence>MPLGRFLLSRKAALVHLAGRFDSDKLTAPFLTFPLIDSFADKVKTDSATLNGQSLHAADRLECFSLLNVIQ</sequence>
<accession>A0A164W2A8</accession>
<dbReference type="EMBL" id="LRGB01001348">
    <property type="protein sequence ID" value="KZS12885.1"/>
    <property type="molecule type" value="Genomic_DNA"/>
</dbReference>